<dbReference type="SUPFAM" id="SSF54518">
    <property type="entry name" value="Tubby C-terminal domain-like"/>
    <property type="match status" value="1"/>
</dbReference>
<keyword evidence="2" id="KW-1185">Reference proteome</keyword>
<evidence type="ECO:0000313" key="1">
    <source>
        <dbReference type="EMBL" id="KRM72394.1"/>
    </source>
</evidence>
<dbReference type="OrthoDB" id="2248181at2"/>
<name>A0A0R2AZV1_9LACO</name>
<dbReference type="PATRIC" id="fig|1423727.3.peg.99"/>
<comment type="caution">
    <text evidence="1">The sequence shown here is derived from an EMBL/GenBank/DDBJ whole genome shotgun (WGS) entry which is preliminary data.</text>
</comment>
<dbReference type="InterPro" id="IPR025659">
    <property type="entry name" value="Tubby-like_C"/>
</dbReference>
<sequence>MTLYFEPPVLQQVGITPIYDQHHQNRFLISGRRGLINTGYVLANLSRQPLGEIRQQSLGIFPRYGLFVDNQETGTIKQMFGVWNEFAYVSKLNWIVMGNLTNDVYRVYRGVGVIMSVSSVRGGQVVAIDGLTPDDTINGILVAVILNHFSRVGHPLKTGNPVLGFD</sequence>
<dbReference type="EMBL" id="AYZQ01000001">
    <property type="protein sequence ID" value="KRM72394.1"/>
    <property type="molecule type" value="Genomic_DNA"/>
</dbReference>
<accession>A0A0R2AZV1</accession>
<dbReference type="AlphaFoldDB" id="A0A0R2AZV1"/>
<evidence type="ECO:0000313" key="2">
    <source>
        <dbReference type="Proteomes" id="UP000051672"/>
    </source>
</evidence>
<dbReference type="RefSeq" id="WP_057893426.1">
    <property type="nucleotide sequence ID" value="NZ_AYZQ01000001.1"/>
</dbReference>
<dbReference type="Proteomes" id="UP000051672">
    <property type="component" value="Unassembled WGS sequence"/>
</dbReference>
<protein>
    <submittedName>
        <fullName evidence="1">Uncharacterized protein</fullName>
    </submittedName>
</protein>
<gene>
    <name evidence="1" type="ORF">FC34_GL000097</name>
</gene>
<reference evidence="1 2" key="1">
    <citation type="journal article" date="2015" name="Genome Announc.">
        <title>Expanding the biotechnology potential of lactobacilli through comparative genomics of 213 strains and associated genera.</title>
        <authorList>
            <person name="Sun Z."/>
            <person name="Harris H.M."/>
            <person name="McCann A."/>
            <person name="Guo C."/>
            <person name="Argimon S."/>
            <person name="Zhang W."/>
            <person name="Yang X."/>
            <person name="Jeffery I.B."/>
            <person name="Cooney J.C."/>
            <person name="Kagawa T.F."/>
            <person name="Liu W."/>
            <person name="Song Y."/>
            <person name="Salvetti E."/>
            <person name="Wrobel A."/>
            <person name="Rasinkangas P."/>
            <person name="Parkhill J."/>
            <person name="Rea M.C."/>
            <person name="O'Sullivan O."/>
            <person name="Ritari J."/>
            <person name="Douillard F.P."/>
            <person name="Paul Ross R."/>
            <person name="Yang R."/>
            <person name="Briner A.E."/>
            <person name="Felis G.E."/>
            <person name="de Vos W.M."/>
            <person name="Barrangou R."/>
            <person name="Klaenhammer T.R."/>
            <person name="Caufield P.W."/>
            <person name="Cui Y."/>
            <person name="Zhang H."/>
            <person name="O'Toole P.W."/>
        </authorList>
    </citation>
    <scope>NUCLEOTIDE SEQUENCE [LARGE SCALE GENOMIC DNA]</scope>
    <source>
        <strain evidence="1 2">DSM 23927</strain>
    </source>
</reference>
<proteinExistence type="predicted"/>
<organism evidence="1 2">
    <name type="scientific">Lacticaseibacillus brantae DSM 23927</name>
    <dbReference type="NCBI Taxonomy" id="1423727"/>
    <lineage>
        <taxon>Bacteria</taxon>
        <taxon>Bacillati</taxon>
        <taxon>Bacillota</taxon>
        <taxon>Bacilli</taxon>
        <taxon>Lactobacillales</taxon>
        <taxon>Lactobacillaceae</taxon>
        <taxon>Lacticaseibacillus</taxon>
    </lineage>
</organism>
<dbReference type="STRING" id="1423727.FC34_GL000097"/>